<gene>
    <name evidence="2" type="ORF">HMPREF0072_0265</name>
</gene>
<evidence type="ECO:0000313" key="3">
    <source>
        <dbReference type="Proteomes" id="UP000005984"/>
    </source>
</evidence>
<comment type="caution">
    <text evidence="2">The sequence shown here is derived from an EMBL/GenBank/DDBJ whole genome shotgun (WGS) entry which is preliminary data.</text>
</comment>
<evidence type="ECO:0000313" key="2">
    <source>
        <dbReference type="EMBL" id="EEI87237.1"/>
    </source>
</evidence>
<feature type="transmembrane region" description="Helical" evidence="1">
    <location>
        <begin position="53"/>
        <end position="73"/>
    </location>
</feature>
<dbReference type="Proteomes" id="UP000005984">
    <property type="component" value="Unassembled WGS sequence"/>
</dbReference>
<proteinExistence type="predicted"/>
<keyword evidence="3" id="KW-1185">Reference proteome</keyword>
<keyword evidence="1" id="KW-1133">Transmembrane helix</keyword>
<reference evidence="2 3" key="1">
    <citation type="submission" date="2008-10" db="EMBL/GenBank/DDBJ databases">
        <authorList>
            <person name="Qin X."/>
            <person name="Bachman B."/>
            <person name="Battles P."/>
            <person name="Bell A."/>
            <person name="Bess C."/>
            <person name="Bickham C."/>
            <person name="Chaboub L."/>
            <person name="Chen D."/>
            <person name="Coyle M."/>
            <person name="Deiros D.R."/>
            <person name="Dinh H."/>
            <person name="Forbes L."/>
            <person name="Fowler G."/>
            <person name="Francisco L."/>
            <person name="Fu Q."/>
            <person name="Gubbala S."/>
            <person name="Hale W."/>
            <person name="Han Y."/>
            <person name="Hemphill L."/>
            <person name="Highlander S.K."/>
            <person name="Hirani K."/>
            <person name="Hogues M."/>
            <person name="Jackson L."/>
            <person name="Jakkamsetti A."/>
            <person name="Javaid M."/>
            <person name="Jiang H."/>
            <person name="Korchina V."/>
            <person name="Kovar C."/>
            <person name="Lara F."/>
            <person name="Lee S."/>
            <person name="Mata R."/>
            <person name="Mathew T."/>
            <person name="Moen C."/>
            <person name="Morales K."/>
            <person name="Munidasa M."/>
            <person name="Nazareth L."/>
            <person name="Ngo R."/>
            <person name="Nguyen L."/>
            <person name="Okwuonu G."/>
            <person name="Ongeri F."/>
            <person name="Patil S."/>
            <person name="Petrosino J."/>
            <person name="Pham C."/>
            <person name="Pham P."/>
            <person name="Pu L.-L."/>
            <person name="Puazo M."/>
            <person name="Raj R."/>
            <person name="Reid J."/>
            <person name="Rouhana J."/>
            <person name="Saada N."/>
            <person name="Shang Y."/>
            <person name="Simmons D."/>
            <person name="Thornton R."/>
            <person name="Warren J."/>
            <person name="Weissenberger G."/>
            <person name="Zhang J."/>
            <person name="Zhang L."/>
            <person name="Zhou C."/>
            <person name="Zhu D."/>
            <person name="Muzny D."/>
            <person name="Worley K."/>
            <person name="Gibbs R."/>
        </authorList>
    </citation>
    <scope>NUCLEOTIDE SEQUENCE [LARGE SCALE GENOMIC DNA]</scope>
    <source>
        <strain evidence="2 3">ATCC 51172</strain>
    </source>
</reference>
<dbReference type="EMBL" id="ABYO01000015">
    <property type="protein sequence ID" value="EEI87237.1"/>
    <property type="molecule type" value="Genomic_DNA"/>
</dbReference>
<dbReference type="HOGENOM" id="CLU_2679626_0_0_9"/>
<evidence type="ECO:0000256" key="1">
    <source>
        <dbReference type="SAM" id="Phobius"/>
    </source>
</evidence>
<organism evidence="2 3">
    <name type="scientific">Anaerococcus lactolyticus ATCC 51172</name>
    <dbReference type="NCBI Taxonomy" id="525254"/>
    <lineage>
        <taxon>Bacteria</taxon>
        <taxon>Bacillati</taxon>
        <taxon>Bacillota</taxon>
        <taxon>Tissierellia</taxon>
        <taxon>Tissierellales</taxon>
        <taxon>Peptoniphilaceae</taxon>
        <taxon>Anaerococcus</taxon>
    </lineage>
</organism>
<sequence length="74" mass="8581">MKTRLQSPFISTNLNIGLKGVNLDLLKIANDKKRSDIYKNRNKIRNKLKWRRLASILICCYLIIGPKISLDIII</sequence>
<keyword evidence="1" id="KW-0472">Membrane</keyword>
<keyword evidence="1" id="KW-0812">Transmembrane</keyword>
<dbReference type="AlphaFoldDB" id="C2BD45"/>
<protein>
    <submittedName>
        <fullName evidence="2">Uncharacterized protein</fullName>
    </submittedName>
</protein>
<accession>C2BD45</accession>
<name>C2BD45_9FIRM</name>